<accession>A0A382KFA5</accession>
<name>A0A382KFA5_9ZZZZ</name>
<dbReference type="AlphaFoldDB" id="A0A382KFA5"/>
<organism evidence="1">
    <name type="scientific">marine metagenome</name>
    <dbReference type="NCBI Taxonomy" id="408172"/>
    <lineage>
        <taxon>unclassified sequences</taxon>
        <taxon>metagenomes</taxon>
        <taxon>ecological metagenomes</taxon>
    </lineage>
</organism>
<sequence length="105" mass="12582">MKSKARKVNEVLKAVVEAITHYEKTGNHKQVTFQYRANKRTPFEFTGWKHEHQEDSPRMILPEEIYVSESGKMLVRGVENRYNLKQFQSQFNNHPRSYRVDRMII</sequence>
<proteinExistence type="predicted"/>
<protein>
    <recommendedName>
        <fullName evidence="2">WYL domain-containing protein</fullName>
    </recommendedName>
</protein>
<reference evidence="1" key="1">
    <citation type="submission" date="2018-05" db="EMBL/GenBank/DDBJ databases">
        <authorList>
            <person name="Lanie J.A."/>
            <person name="Ng W.-L."/>
            <person name="Kazmierczak K.M."/>
            <person name="Andrzejewski T.M."/>
            <person name="Davidsen T.M."/>
            <person name="Wayne K.J."/>
            <person name="Tettelin H."/>
            <person name="Glass J.I."/>
            <person name="Rusch D."/>
            <person name="Podicherti R."/>
            <person name="Tsui H.-C.T."/>
            <person name="Winkler M.E."/>
        </authorList>
    </citation>
    <scope>NUCLEOTIDE SEQUENCE</scope>
</reference>
<gene>
    <name evidence="1" type="ORF">METZ01_LOCUS274977</name>
</gene>
<dbReference type="EMBL" id="UINC01079783">
    <property type="protein sequence ID" value="SVC22123.1"/>
    <property type="molecule type" value="Genomic_DNA"/>
</dbReference>
<evidence type="ECO:0000313" key="1">
    <source>
        <dbReference type="EMBL" id="SVC22123.1"/>
    </source>
</evidence>
<evidence type="ECO:0008006" key="2">
    <source>
        <dbReference type="Google" id="ProtNLM"/>
    </source>
</evidence>